<dbReference type="RefSeq" id="WP_249321765.1">
    <property type="nucleotide sequence ID" value="NZ_CP060632.1"/>
</dbReference>
<dbReference type="InterPro" id="IPR036979">
    <property type="entry name" value="CM_dom_sf"/>
</dbReference>
<dbReference type="SUPFAM" id="SSF48600">
    <property type="entry name" value="Chorismate mutase II"/>
    <property type="match status" value="1"/>
</dbReference>
<dbReference type="Gene3D" id="1.20.59.10">
    <property type="entry name" value="Chorismate mutase"/>
    <property type="match status" value="1"/>
</dbReference>
<accession>A0A7G9FPZ7</accession>
<dbReference type="SMART" id="SM00830">
    <property type="entry name" value="CM_2"/>
    <property type="match status" value="1"/>
</dbReference>
<name>A0A7G9FPZ7_9FIRM</name>
<dbReference type="EMBL" id="CP060632">
    <property type="protein sequence ID" value="QNM00629.1"/>
    <property type="molecule type" value="Genomic_DNA"/>
</dbReference>
<organism evidence="2 3">
    <name type="scientific">Wujia chipingensis</name>
    <dbReference type="NCBI Taxonomy" id="2763670"/>
    <lineage>
        <taxon>Bacteria</taxon>
        <taxon>Bacillati</taxon>
        <taxon>Bacillota</taxon>
        <taxon>Clostridia</taxon>
        <taxon>Lachnospirales</taxon>
        <taxon>Lachnospiraceae</taxon>
        <taxon>Wujia</taxon>
    </lineage>
</organism>
<dbReference type="InterPro" id="IPR036263">
    <property type="entry name" value="Chorismate_II_sf"/>
</dbReference>
<dbReference type="GO" id="GO:0046417">
    <property type="term" value="P:chorismate metabolic process"/>
    <property type="evidence" value="ECO:0007669"/>
    <property type="project" value="InterPro"/>
</dbReference>
<gene>
    <name evidence="2" type="ORF">H9Q76_04915</name>
</gene>
<dbReference type="AlphaFoldDB" id="A0A7G9FPZ7"/>
<dbReference type="Pfam" id="PF01817">
    <property type="entry name" value="CM_2"/>
    <property type="match status" value="1"/>
</dbReference>
<dbReference type="Proteomes" id="UP000515819">
    <property type="component" value="Chromosome"/>
</dbReference>
<feature type="domain" description="Chorismate mutase" evidence="1">
    <location>
        <begin position="1"/>
        <end position="84"/>
    </location>
</feature>
<proteinExistence type="predicted"/>
<reference evidence="2 3" key="1">
    <citation type="submission" date="2020-08" db="EMBL/GenBank/DDBJ databases">
        <authorList>
            <person name="Liu C."/>
            <person name="Sun Q."/>
        </authorList>
    </citation>
    <scope>NUCLEOTIDE SEQUENCE [LARGE SCALE GENOMIC DNA]</scope>
    <source>
        <strain evidence="2 3">NSJ-4</strain>
    </source>
</reference>
<dbReference type="GO" id="GO:0004106">
    <property type="term" value="F:chorismate mutase activity"/>
    <property type="evidence" value="ECO:0007669"/>
    <property type="project" value="InterPro"/>
</dbReference>
<evidence type="ECO:0000259" key="1">
    <source>
        <dbReference type="PROSITE" id="PS51168"/>
    </source>
</evidence>
<dbReference type="InterPro" id="IPR002701">
    <property type="entry name" value="CM_II_prokaryot"/>
</dbReference>
<dbReference type="KEGG" id="wcp:H9Q76_04915"/>
<protein>
    <submittedName>
        <fullName evidence="2">Chorismate mutase</fullName>
    </submittedName>
</protein>
<keyword evidence="3" id="KW-1185">Reference proteome</keyword>
<sequence>MELDQIRKQINAVDDAMHRYFTDRLRCSEDVAEAKLQTQDSVYKPEREKQVYARFPGDADEEKLYRLYVRKVMQLSRYHQYGIFLGKGNVDTEFETQYRSVQTAINERDTTDASVKIELTPDPQAEQGMSIQDMLSVLGDFGTEVTALQYEGSKVSVTVRVSGTDALESQRRLFYMLYKESVTYKMYVV</sequence>
<evidence type="ECO:0000313" key="2">
    <source>
        <dbReference type="EMBL" id="QNM00629.1"/>
    </source>
</evidence>
<evidence type="ECO:0000313" key="3">
    <source>
        <dbReference type="Proteomes" id="UP000515819"/>
    </source>
</evidence>
<dbReference type="PROSITE" id="PS51168">
    <property type="entry name" value="CHORISMATE_MUT_2"/>
    <property type="match status" value="1"/>
</dbReference>